<reference evidence="1 2" key="1">
    <citation type="submission" date="2020-08" db="EMBL/GenBank/DDBJ databases">
        <title>Genomic Encyclopedia of Type Strains, Phase IV (KMG-IV): sequencing the most valuable type-strain genomes for metagenomic binning, comparative biology and taxonomic classification.</title>
        <authorList>
            <person name="Goeker M."/>
        </authorList>
    </citation>
    <scope>NUCLEOTIDE SEQUENCE [LARGE SCALE GENOMIC DNA]</scope>
    <source>
        <strain evidence="1 2">DSM 103725</strain>
    </source>
</reference>
<gene>
    <name evidence="1" type="ORF">HNQ40_001739</name>
</gene>
<protein>
    <submittedName>
        <fullName evidence="1">Uncharacterized protein</fullName>
    </submittedName>
</protein>
<evidence type="ECO:0000313" key="1">
    <source>
        <dbReference type="EMBL" id="MBB6429933.1"/>
    </source>
</evidence>
<keyword evidence="2" id="KW-1185">Reference proteome</keyword>
<organism evidence="1 2">
    <name type="scientific">Algisphaera agarilytica</name>
    <dbReference type="NCBI Taxonomy" id="1385975"/>
    <lineage>
        <taxon>Bacteria</taxon>
        <taxon>Pseudomonadati</taxon>
        <taxon>Planctomycetota</taxon>
        <taxon>Phycisphaerae</taxon>
        <taxon>Phycisphaerales</taxon>
        <taxon>Phycisphaeraceae</taxon>
        <taxon>Algisphaera</taxon>
    </lineage>
</organism>
<evidence type="ECO:0000313" key="2">
    <source>
        <dbReference type="Proteomes" id="UP000541810"/>
    </source>
</evidence>
<name>A0A7X0LLG0_9BACT</name>
<sequence length="198" mass="22969">MPPAHGRRRTTVPRMRPFTRFNANPQKYPPVATDRSINKSYCTSSIRVDYAHVGLYDVTDRQAWIAKKKWGTVPVRVSHARLLKGGTNDTSTADKDKFVCYWYHTPGTGEGYVHGYPIEWDEGHLLIRLDPNWSYAQKKFIPNTDSRRVEKNIEQQYAWGQSIFDTYAKKNPDFPLSWHMVGPRAADSMFYIQRVEPS</sequence>
<comment type="caution">
    <text evidence="1">The sequence shown here is derived from an EMBL/GenBank/DDBJ whole genome shotgun (WGS) entry which is preliminary data.</text>
</comment>
<proteinExistence type="predicted"/>
<accession>A0A7X0LLG0</accession>
<dbReference type="Proteomes" id="UP000541810">
    <property type="component" value="Unassembled WGS sequence"/>
</dbReference>
<dbReference type="AlphaFoldDB" id="A0A7X0LLG0"/>
<dbReference type="EMBL" id="JACHGY010000001">
    <property type="protein sequence ID" value="MBB6429933.1"/>
    <property type="molecule type" value="Genomic_DNA"/>
</dbReference>
<dbReference type="RefSeq" id="WP_221435442.1">
    <property type="nucleotide sequence ID" value="NZ_JACHGY010000001.1"/>
</dbReference>